<keyword evidence="2 5" id="KW-0689">Ribosomal protein</keyword>
<protein>
    <recommendedName>
        <fullName evidence="4 5">Large ribosomal subunit protein uL24</fullName>
    </recommendedName>
</protein>
<dbReference type="InterPro" id="IPR005825">
    <property type="entry name" value="Ribosomal_uL24_CS"/>
</dbReference>
<dbReference type="GO" id="GO:0005840">
    <property type="term" value="C:ribosome"/>
    <property type="evidence" value="ECO:0007669"/>
    <property type="project" value="UniProtKB-KW"/>
</dbReference>
<dbReference type="PATRIC" id="fig|1618980.3.peg.28"/>
<evidence type="ECO:0000256" key="1">
    <source>
        <dbReference type="ARBA" id="ARBA00010618"/>
    </source>
</evidence>
<comment type="function">
    <text evidence="5">One of the proteins that surrounds the polypeptide exit tunnel on the outside of the subunit.</text>
</comment>
<comment type="function">
    <text evidence="5">One of two assembly initiator proteins, it binds directly to the 5'-end of the 23S rRNA, where it nucleates assembly of the 50S subunit.</text>
</comment>
<evidence type="ECO:0000256" key="6">
    <source>
        <dbReference type="RuleBase" id="RU003477"/>
    </source>
</evidence>
<name>A0A0G1XQ05_9BACT</name>
<dbReference type="NCBIfam" id="TIGR01079">
    <property type="entry name" value="rplX_bact"/>
    <property type="match status" value="1"/>
</dbReference>
<dbReference type="InterPro" id="IPR008991">
    <property type="entry name" value="Translation_prot_SH3-like_sf"/>
</dbReference>
<dbReference type="InterPro" id="IPR041988">
    <property type="entry name" value="Ribosomal_uL24_KOW"/>
</dbReference>
<dbReference type="Pfam" id="PF17136">
    <property type="entry name" value="ribosomal_L24"/>
    <property type="match status" value="1"/>
</dbReference>
<dbReference type="SMART" id="SM00739">
    <property type="entry name" value="KOW"/>
    <property type="match status" value="1"/>
</dbReference>
<dbReference type="GO" id="GO:0003735">
    <property type="term" value="F:structural constituent of ribosome"/>
    <property type="evidence" value="ECO:0007669"/>
    <property type="project" value="InterPro"/>
</dbReference>
<dbReference type="Pfam" id="PF00467">
    <property type="entry name" value="KOW"/>
    <property type="match status" value="1"/>
</dbReference>
<dbReference type="GO" id="GO:0006412">
    <property type="term" value="P:translation"/>
    <property type="evidence" value="ECO:0007669"/>
    <property type="project" value="UniProtKB-UniRule"/>
</dbReference>
<dbReference type="EMBL" id="LCRI01000001">
    <property type="protein sequence ID" value="KKW33333.1"/>
    <property type="molecule type" value="Genomic_DNA"/>
</dbReference>
<dbReference type="InterPro" id="IPR003256">
    <property type="entry name" value="Ribosomal_uL24"/>
</dbReference>
<dbReference type="Proteomes" id="UP000034711">
    <property type="component" value="Unassembled WGS sequence"/>
</dbReference>
<evidence type="ECO:0000259" key="7">
    <source>
        <dbReference type="SMART" id="SM00739"/>
    </source>
</evidence>
<comment type="subunit">
    <text evidence="5">Part of the 50S ribosomal subunit.</text>
</comment>
<evidence type="ECO:0000313" key="9">
    <source>
        <dbReference type="Proteomes" id="UP000034711"/>
    </source>
</evidence>
<dbReference type="InterPro" id="IPR014722">
    <property type="entry name" value="Rib_uL2_dom2"/>
</dbReference>
<gene>
    <name evidence="5" type="primary">rplX</name>
    <name evidence="8" type="ORF">UY77_C0001G0028</name>
</gene>
<dbReference type="AlphaFoldDB" id="A0A0G1XQ05"/>
<evidence type="ECO:0000313" key="8">
    <source>
        <dbReference type="EMBL" id="KKW33333.1"/>
    </source>
</evidence>
<dbReference type="GO" id="GO:0019843">
    <property type="term" value="F:rRNA binding"/>
    <property type="evidence" value="ECO:0007669"/>
    <property type="project" value="UniProtKB-UniRule"/>
</dbReference>
<accession>A0A0G1XQ05</accession>
<sequence length="108" mass="11889">MKIKTGDKVRVITGKEKGKEGAVLQVFPQLERVVVEGINLSTRHLRARSKDAPGQKIRFPAPIHISNVSLISAKSGKSGRVGYKIIEKDGVRTKIRVLRSKGTSEDIE</sequence>
<keyword evidence="5" id="KW-0694">RNA-binding</keyword>
<dbReference type="Gene3D" id="2.30.30.30">
    <property type="match status" value="1"/>
</dbReference>
<dbReference type="PANTHER" id="PTHR12903">
    <property type="entry name" value="MITOCHONDRIAL RIBOSOMAL PROTEIN L24"/>
    <property type="match status" value="1"/>
</dbReference>
<reference evidence="8 9" key="1">
    <citation type="journal article" date="2015" name="Nature">
        <title>rRNA introns, odd ribosomes, and small enigmatic genomes across a large radiation of phyla.</title>
        <authorList>
            <person name="Brown C.T."/>
            <person name="Hug L.A."/>
            <person name="Thomas B.C."/>
            <person name="Sharon I."/>
            <person name="Castelle C.J."/>
            <person name="Singh A."/>
            <person name="Wilkins M.J."/>
            <person name="Williams K.H."/>
            <person name="Banfield J.F."/>
        </authorList>
    </citation>
    <scope>NUCLEOTIDE SEQUENCE [LARGE SCALE GENOMIC DNA]</scope>
</reference>
<dbReference type="GO" id="GO:1990904">
    <property type="term" value="C:ribonucleoprotein complex"/>
    <property type="evidence" value="ECO:0007669"/>
    <property type="project" value="UniProtKB-KW"/>
</dbReference>
<dbReference type="SUPFAM" id="SSF50104">
    <property type="entry name" value="Translation proteins SH3-like domain"/>
    <property type="match status" value="1"/>
</dbReference>
<dbReference type="InterPro" id="IPR005824">
    <property type="entry name" value="KOW"/>
</dbReference>
<dbReference type="InterPro" id="IPR057264">
    <property type="entry name" value="Ribosomal_uL24_C"/>
</dbReference>
<comment type="caution">
    <text evidence="8">The sequence shown here is derived from an EMBL/GenBank/DDBJ whole genome shotgun (WGS) entry which is preliminary data.</text>
</comment>
<dbReference type="CDD" id="cd06089">
    <property type="entry name" value="KOW_RPL26"/>
    <property type="match status" value="1"/>
</dbReference>
<dbReference type="PROSITE" id="PS01108">
    <property type="entry name" value="RIBOSOMAL_L24"/>
    <property type="match status" value="1"/>
</dbReference>
<evidence type="ECO:0000256" key="2">
    <source>
        <dbReference type="ARBA" id="ARBA00022980"/>
    </source>
</evidence>
<evidence type="ECO:0000256" key="4">
    <source>
        <dbReference type="ARBA" id="ARBA00035206"/>
    </source>
</evidence>
<proteinExistence type="inferred from homology"/>
<evidence type="ECO:0000256" key="5">
    <source>
        <dbReference type="HAMAP-Rule" id="MF_01326"/>
    </source>
</evidence>
<evidence type="ECO:0000256" key="3">
    <source>
        <dbReference type="ARBA" id="ARBA00023274"/>
    </source>
</evidence>
<comment type="similarity">
    <text evidence="1 5 6">Belongs to the universal ribosomal protein uL24 family.</text>
</comment>
<organism evidence="8 9">
    <name type="scientific">Candidatus Uhrbacteria bacterium GW2011_GWA2_53_10</name>
    <dbReference type="NCBI Taxonomy" id="1618980"/>
    <lineage>
        <taxon>Bacteria</taxon>
        <taxon>Candidatus Uhriibacteriota</taxon>
    </lineage>
</organism>
<keyword evidence="5" id="KW-0699">rRNA-binding</keyword>
<feature type="domain" description="KOW" evidence="7">
    <location>
        <begin position="2"/>
        <end position="29"/>
    </location>
</feature>
<keyword evidence="3 5" id="KW-0687">Ribonucleoprotein</keyword>
<dbReference type="HAMAP" id="MF_01326_B">
    <property type="entry name" value="Ribosomal_uL24_B"/>
    <property type="match status" value="1"/>
</dbReference>